<dbReference type="Proteomes" id="UP001249851">
    <property type="component" value="Unassembled WGS sequence"/>
</dbReference>
<feature type="region of interest" description="Disordered" evidence="1">
    <location>
        <begin position="78"/>
        <end position="107"/>
    </location>
</feature>
<accession>A0AAD9VCY4</accession>
<dbReference type="EMBL" id="JARQWQ010000010">
    <property type="protein sequence ID" value="KAK2569360.1"/>
    <property type="molecule type" value="Genomic_DNA"/>
</dbReference>
<name>A0AAD9VCY4_ACRCE</name>
<evidence type="ECO:0000256" key="1">
    <source>
        <dbReference type="SAM" id="MobiDB-lite"/>
    </source>
</evidence>
<protein>
    <submittedName>
        <fullName evidence="3">Uncharacterized protein</fullName>
    </submittedName>
</protein>
<evidence type="ECO:0000256" key="2">
    <source>
        <dbReference type="SAM" id="SignalP"/>
    </source>
</evidence>
<reference evidence="3" key="1">
    <citation type="journal article" date="2023" name="G3 (Bethesda)">
        <title>Whole genome assembly and annotation of the endangered Caribbean coral Acropora cervicornis.</title>
        <authorList>
            <person name="Selwyn J.D."/>
            <person name="Vollmer S.V."/>
        </authorList>
    </citation>
    <scope>NUCLEOTIDE SEQUENCE</scope>
    <source>
        <strain evidence="3">K2</strain>
    </source>
</reference>
<evidence type="ECO:0000313" key="3">
    <source>
        <dbReference type="EMBL" id="KAK2569360.1"/>
    </source>
</evidence>
<feature type="chain" id="PRO_5042278337" evidence="2">
    <location>
        <begin position="19"/>
        <end position="432"/>
    </location>
</feature>
<dbReference type="AlphaFoldDB" id="A0AAD9VCY4"/>
<feature type="signal peptide" evidence="2">
    <location>
        <begin position="1"/>
        <end position="18"/>
    </location>
</feature>
<proteinExistence type="predicted"/>
<keyword evidence="4" id="KW-1185">Reference proteome</keyword>
<gene>
    <name evidence="3" type="ORF">P5673_006282</name>
</gene>
<organism evidence="3 4">
    <name type="scientific">Acropora cervicornis</name>
    <name type="common">Staghorn coral</name>
    <dbReference type="NCBI Taxonomy" id="6130"/>
    <lineage>
        <taxon>Eukaryota</taxon>
        <taxon>Metazoa</taxon>
        <taxon>Cnidaria</taxon>
        <taxon>Anthozoa</taxon>
        <taxon>Hexacorallia</taxon>
        <taxon>Scleractinia</taxon>
        <taxon>Astrocoeniina</taxon>
        <taxon>Acroporidae</taxon>
        <taxon>Acropora</taxon>
    </lineage>
</organism>
<reference evidence="3" key="2">
    <citation type="journal article" date="2023" name="Science">
        <title>Genomic signatures of disease resistance in endangered staghorn corals.</title>
        <authorList>
            <person name="Vollmer S.V."/>
            <person name="Selwyn J.D."/>
            <person name="Despard B.A."/>
            <person name="Roesel C.L."/>
        </authorList>
    </citation>
    <scope>NUCLEOTIDE SEQUENCE</scope>
    <source>
        <strain evidence="3">K2</strain>
    </source>
</reference>
<feature type="region of interest" description="Disordered" evidence="1">
    <location>
        <begin position="37"/>
        <end position="57"/>
    </location>
</feature>
<comment type="caution">
    <text evidence="3">The sequence shown here is derived from an EMBL/GenBank/DDBJ whole genome shotgun (WGS) entry which is preliminary data.</text>
</comment>
<keyword evidence="2" id="KW-0732">Signal</keyword>
<evidence type="ECO:0000313" key="4">
    <source>
        <dbReference type="Proteomes" id="UP001249851"/>
    </source>
</evidence>
<sequence>MKLLIQSIFCCSLFYAFASSLPQWLFEEIHALHPGNKGDHMTDPLHPAKKSDIPEHKKRKDGVKRLFKFLDYAVQESANGSGEGSTEERPGVTGLPAKQVTKTGDAEGKKALISKDVQKQTLSGYDQQQILENQASASEKQGTQMVSNKYATPVNRLKMKTAYISSQKTPYFAKAKTKYQTAKMFPLTDFGETSSEKHLMYNGHEATSIRSPAIPVRSGITPNPFLIMQQHYTASSRHFVGGLHRSNIQSPYYFTYQYTPNRYDRFYMNVNRAPAIRNGKSLETLQEKPYGQPKRPRDEFHQRIRGLIPGRVSSTAYSRYPSLTRSAIGQDSVAISPEFSKLQPSRARLPHLKHLAISSPSFSSEAYNRNVIRQKQSQQSGLAFAIRRMRDYGYPLSQAPVARGLIERKPQPRNALTSLTAAAATARPLVPA</sequence>